<evidence type="ECO:0000313" key="3">
    <source>
        <dbReference type="EMBL" id="EGW14872.1"/>
    </source>
</evidence>
<feature type="region of interest" description="Disordered" evidence="1">
    <location>
        <begin position="87"/>
        <end position="108"/>
    </location>
</feature>
<organism evidence="2 4">
    <name type="scientific">Cricetulus griseus</name>
    <name type="common">Chinese hamster</name>
    <name type="synonym">Cricetulus barabensis griseus</name>
    <dbReference type="NCBI Taxonomy" id="10029"/>
    <lineage>
        <taxon>Eukaryota</taxon>
        <taxon>Metazoa</taxon>
        <taxon>Chordata</taxon>
        <taxon>Craniata</taxon>
        <taxon>Vertebrata</taxon>
        <taxon>Euteleostomi</taxon>
        <taxon>Mammalia</taxon>
        <taxon>Eutheria</taxon>
        <taxon>Euarchontoglires</taxon>
        <taxon>Glires</taxon>
        <taxon>Rodentia</taxon>
        <taxon>Myomorpha</taxon>
        <taxon>Muroidea</taxon>
        <taxon>Cricetidae</taxon>
        <taxon>Cricetinae</taxon>
        <taxon>Cricetulus</taxon>
    </lineage>
</organism>
<dbReference type="EMBL" id="JH000048">
    <property type="protein sequence ID" value="EGV96099.1"/>
    <property type="molecule type" value="Genomic_DNA"/>
</dbReference>
<protein>
    <submittedName>
        <fullName evidence="2">Uncharacterized protein</fullName>
    </submittedName>
</protein>
<proteinExistence type="predicted"/>
<accession>G3GW67</accession>
<feature type="compositionally biased region" description="Basic residues" evidence="1">
    <location>
        <begin position="93"/>
        <end position="108"/>
    </location>
</feature>
<dbReference type="Proteomes" id="UP000001075">
    <property type="component" value="Unassembled WGS sequence"/>
</dbReference>
<dbReference type="EMBL" id="JH005916">
    <property type="protein sequence ID" value="EGW14872.1"/>
    <property type="molecule type" value="Genomic_DNA"/>
</dbReference>
<reference evidence="4" key="1">
    <citation type="journal article" date="2011" name="Nat. Biotechnol.">
        <title>The genomic sequence of the Chinese hamster ovary (CHO)-K1 cell line.</title>
        <authorList>
            <person name="Xu X."/>
            <person name="Nagarajan H."/>
            <person name="Lewis N.E."/>
            <person name="Pan S."/>
            <person name="Cai Z."/>
            <person name="Liu X."/>
            <person name="Chen W."/>
            <person name="Xie M."/>
            <person name="Wang W."/>
            <person name="Hammond S."/>
            <person name="Andersen M.R."/>
            <person name="Neff N."/>
            <person name="Passarelli B."/>
            <person name="Koh W."/>
            <person name="Fan H.C."/>
            <person name="Wang J."/>
            <person name="Gui Y."/>
            <person name="Lee K.H."/>
            <person name="Betenbaugh M.J."/>
            <person name="Quake S.R."/>
            <person name="Famili I."/>
            <person name="Palsson B.O."/>
            <person name="Wang J."/>
        </authorList>
    </citation>
    <scope>NUCLEOTIDE SEQUENCE [LARGE SCALE GENOMIC DNA]</scope>
    <source>
        <strain evidence="4">CHO K1 cell line</strain>
    </source>
</reference>
<evidence type="ECO:0000313" key="4">
    <source>
        <dbReference type="Proteomes" id="UP000001075"/>
    </source>
</evidence>
<evidence type="ECO:0000313" key="2">
    <source>
        <dbReference type="EMBL" id="EGV96099.1"/>
    </source>
</evidence>
<name>G3GW67_CRIGR</name>
<gene>
    <name evidence="2" type="ORF">I79_001983</name>
    <name evidence="3" type="ORF">I79_025470</name>
</gene>
<dbReference type="AlphaFoldDB" id="G3GW67"/>
<evidence type="ECO:0000256" key="1">
    <source>
        <dbReference type="SAM" id="MobiDB-lite"/>
    </source>
</evidence>
<sequence>MGTEDGVEGIIKEEEVDTIEVAIDLSGIEGILGVLDEVGHVPGVQKEDPFLLKDPEADPVDHTDPLGLQDHHHLVLHPHIANLLSLKDEGLRKNKPKKLKGNPKKRVL</sequence>
<reference evidence="2" key="2">
    <citation type="submission" date="2011-08" db="EMBL/GenBank/DDBJ databases">
        <title>The genomic sequence of the Chinese hamster ovary CHO-K1 cell line.</title>
        <authorList>
            <person name="Xu X."/>
            <person name="Nagarajan H."/>
            <person name="Lewis N.E."/>
            <person name="Pan S."/>
            <person name="Cai Z."/>
            <person name="Liu X."/>
            <person name="Chen W."/>
            <person name="Xie M."/>
            <person name="Wang W."/>
            <person name="Hammond S."/>
            <person name="Andersen M.R."/>
            <person name="Neff N."/>
            <person name="Passarelli B."/>
            <person name="Koh W."/>
            <person name="Fan C.H."/>
            <person name="Wang J."/>
            <person name="Gui Y."/>
            <person name="Lee K.H."/>
            <person name="Betenbaugh M.J."/>
            <person name="Quake S.R."/>
            <person name="Famili I."/>
            <person name="Palsson B.O."/>
            <person name="Wang J."/>
        </authorList>
    </citation>
    <scope>NUCLEOTIDE SEQUENCE</scope>
</reference>